<dbReference type="PIRSF" id="PIRSF000390">
    <property type="entry name" value="PLP_StrS"/>
    <property type="match status" value="1"/>
</dbReference>
<dbReference type="PANTHER" id="PTHR30244">
    <property type="entry name" value="TRANSAMINASE"/>
    <property type="match status" value="1"/>
</dbReference>
<organism evidence="4">
    <name type="scientific">Symploca sp. SIO1C4</name>
    <dbReference type="NCBI Taxonomy" id="2607765"/>
    <lineage>
        <taxon>Bacteria</taxon>
        <taxon>Bacillati</taxon>
        <taxon>Cyanobacteriota</taxon>
        <taxon>Cyanophyceae</taxon>
        <taxon>Coleofasciculales</taxon>
        <taxon>Coleofasciculaceae</taxon>
        <taxon>Symploca</taxon>
    </lineage>
</organism>
<dbReference type="AlphaFoldDB" id="A0A6B3NKE5"/>
<dbReference type="GO" id="GO:0008483">
    <property type="term" value="F:transaminase activity"/>
    <property type="evidence" value="ECO:0007669"/>
    <property type="project" value="UniProtKB-KW"/>
</dbReference>
<protein>
    <submittedName>
        <fullName evidence="4">Aminotransferase class I/II-fold pyridoxal phosphate-dependent enzyme</fullName>
    </submittedName>
</protein>
<dbReference type="InterPro" id="IPR015424">
    <property type="entry name" value="PyrdxlP-dep_Trfase"/>
</dbReference>
<evidence type="ECO:0000256" key="1">
    <source>
        <dbReference type="PIRSR" id="PIRSR000390-1"/>
    </source>
</evidence>
<accession>A0A6B3NKE5</accession>
<dbReference type="Gene3D" id="3.40.640.10">
    <property type="entry name" value="Type I PLP-dependent aspartate aminotransferase-like (Major domain)"/>
    <property type="match status" value="1"/>
</dbReference>
<name>A0A6B3NKE5_9CYAN</name>
<dbReference type="EMBL" id="JAAHFQ010000597">
    <property type="protein sequence ID" value="NER30604.1"/>
    <property type="molecule type" value="Genomic_DNA"/>
</dbReference>
<feature type="modified residue" description="N6-(pyridoxal phosphate)lysine" evidence="2">
    <location>
        <position position="182"/>
    </location>
</feature>
<keyword evidence="4" id="KW-0032">Aminotransferase</keyword>
<dbReference type="InterPro" id="IPR000653">
    <property type="entry name" value="DegT/StrS_aminotransferase"/>
</dbReference>
<reference evidence="4" key="1">
    <citation type="submission" date="2019-11" db="EMBL/GenBank/DDBJ databases">
        <title>Genomic insights into an expanded diversity of filamentous marine cyanobacteria reveals the extraordinary biosynthetic potential of Moorea and Okeania.</title>
        <authorList>
            <person name="Ferreira Leao T."/>
            <person name="Wang M."/>
            <person name="Moss N."/>
            <person name="Da Silva R."/>
            <person name="Sanders J."/>
            <person name="Nurk S."/>
            <person name="Gurevich A."/>
            <person name="Humphrey G."/>
            <person name="Reher R."/>
            <person name="Zhu Q."/>
            <person name="Belda-Ferre P."/>
            <person name="Glukhov E."/>
            <person name="Rex R."/>
            <person name="Dorrestein P.C."/>
            <person name="Knight R."/>
            <person name="Pevzner P."/>
            <person name="Gerwick W.H."/>
            <person name="Gerwick L."/>
        </authorList>
    </citation>
    <scope>NUCLEOTIDE SEQUENCE</scope>
    <source>
        <strain evidence="4">SIO1C4</strain>
    </source>
</reference>
<evidence type="ECO:0000313" key="4">
    <source>
        <dbReference type="EMBL" id="NER30604.1"/>
    </source>
</evidence>
<feature type="active site" description="Proton acceptor" evidence="1">
    <location>
        <position position="182"/>
    </location>
</feature>
<evidence type="ECO:0000256" key="3">
    <source>
        <dbReference type="RuleBase" id="RU004508"/>
    </source>
</evidence>
<proteinExistence type="inferred from homology"/>
<sequence length="394" mass="45124">MSNARSMTLDWDDVKVAKEWLSKSPCWEDGKVVSQYETEFARWNGSKYAFAFMAARVGLSACIYALDLQPEDEVILPAYTCVVVPNALEWAGVKTVYCDIELDTYGLDVTQIESKITPKTRAILLQHLYGVVCRDYQAIIDLAKRHGLKVIEDCAHSTGAEYKGRKVGNFGDVAVYSSEKTKMFNTIQGGVAVTNDDQLGKRLREYSEQAPYPDQALVERQLNNIPLEFYQFKHPQSWWLGDAYYIFHGSQVIFTTSNQEKQGIRPDKYGRKMPAPIAALGLNQLKKLDYYIQCRRQNSKIWELWCQENGYKKPVVVDDAVSAYLRYPVLVEPEIKQQVQWWGFKKFNVSVGDWFTNNIYLSPKQIKGFKNADIAVKQCINFPTLNQTCKFPDS</sequence>
<dbReference type="SUPFAM" id="SSF53383">
    <property type="entry name" value="PLP-dependent transferases"/>
    <property type="match status" value="1"/>
</dbReference>
<dbReference type="InterPro" id="IPR015422">
    <property type="entry name" value="PyrdxlP-dep_Trfase_small"/>
</dbReference>
<keyword evidence="4" id="KW-0808">Transferase</keyword>
<comment type="similarity">
    <text evidence="3">Belongs to the DegT/DnrJ/EryC1 family.</text>
</comment>
<gene>
    <name evidence="4" type="ORF">F6J89_24050</name>
</gene>
<dbReference type="InterPro" id="IPR015421">
    <property type="entry name" value="PyrdxlP-dep_Trfase_major"/>
</dbReference>
<dbReference type="Gene3D" id="3.90.1150.10">
    <property type="entry name" value="Aspartate Aminotransferase, domain 1"/>
    <property type="match status" value="1"/>
</dbReference>
<evidence type="ECO:0000256" key="2">
    <source>
        <dbReference type="PIRSR" id="PIRSR000390-2"/>
    </source>
</evidence>
<dbReference type="PANTHER" id="PTHR30244:SF34">
    <property type="entry name" value="DTDP-4-AMINO-4,6-DIDEOXYGALACTOSE TRANSAMINASE"/>
    <property type="match status" value="1"/>
</dbReference>
<keyword evidence="2 3" id="KW-0663">Pyridoxal phosphate</keyword>
<dbReference type="GO" id="GO:0030170">
    <property type="term" value="F:pyridoxal phosphate binding"/>
    <property type="evidence" value="ECO:0007669"/>
    <property type="project" value="TreeGrafter"/>
</dbReference>
<comment type="caution">
    <text evidence="4">The sequence shown here is derived from an EMBL/GenBank/DDBJ whole genome shotgun (WGS) entry which is preliminary data.</text>
</comment>
<dbReference type="Pfam" id="PF01041">
    <property type="entry name" value="DegT_DnrJ_EryC1"/>
    <property type="match status" value="2"/>
</dbReference>
<dbReference type="GO" id="GO:0000271">
    <property type="term" value="P:polysaccharide biosynthetic process"/>
    <property type="evidence" value="ECO:0007669"/>
    <property type="project" value="TreeGrafter"/>
</dbReference>